<evidence type="ECO:0000313" key="1">
    <source>
        <dbReference type="EMBL" id="APG93504.1"/>
    </source>
</evidence>
<organism evidence="1 2">
    <name type="scientific">Sinorhizobium americanum</name>
    <dbReference type="NCBI Taxonomy" id="194963"/>
    <lineage>
        <taxon>Bacteria</taxon>
        <taxon>Pseudomonadati</taxon>
        <taxon>Pseudomonadota</taxon>
        <taxon>Alphaproteobacteria</taxon>
        <taxon>Hyphomicrobiales</taxon>
        <taxon>Rhizobiaceae</taxon>
        <taxon>Sinorhizobium/Ensifer group</taxon>
        <taxon>Sinorhizobium</taxon>
    </lineage>
</organism>
<dbReference type="KEGG" id="same:SAMCFNEI73_pB0307"/>
<sequence>MARRAEQEEIAGGWREDVRPNRVLSFVAPSATSRAAGSEGFVH</sequence>
<gene>
    <name evidence="1" type="ORF">SAMCFNEI73_pB0307</name>
</gene>
<geneLocation type="plasmid" evidence="1 2">
    <name>B</name>
</geneLocation>
<evidence type="ECO:0000313" key="2">
    <source>
        <dbReference type="Proteomes" id="UP000182306"/>
    </source>
</evidence>
<reference evidence="1 2" key="1">
    <citation type="submission" date="2015-10" db="EMBL/GenBank/DDBJ databases">
        <title>Genomic differences between typical nodule nitrogen-fixing rhizobial strains and those coming from bean seeds.</title>
        <authorList>
            <person name="Peralta H."/>
            <person name="Aguilar-Vera A."/>
            <person name="Diaz R."/>
            <person name="Mora Y."/>
            <person name="Martinez-Batallar G."/>
            <person name="Salazar E."/>
            <person name="Vargas-Lagunas C."/>
            <person name="Encarnacion S."/>
            <person name="Girard L."/>
            <person name="Mora J."/>
        </authorList>
    </citation>
    <scope>NUCLEOTIDE SEQUENCE [LARGE SCALE GENOMIC DNA]</scope>
    <source>
        <strain evidence="1 2">CFNEI 73</strain>
        <plasmid evidence="1 2">B</plasmid>
    </source>
</reference>
<keyword evidence="2" id="KW-1185">Reference proteome</keyword>
<dbReference type="AlphaFoldDB" id="A0A1L3LTT5"/>
<protein>
    <submittedName>
        <fullName evidence="1">Uncharacterized protein</fullName>
    </submittedName>
</protein>
<name>A0A1L3LTT5_9HYPH</name>
<dbReference type="Proteomes" id="UP000182306">
    <property type="component" value="Plasmid B"/>
</dbReference>
<dbReference type="EMBL" id="CP013109">
    <property type="protein sequence ID" value="APG93504.1"/>
    <property type="molecule type" value="Genomic_DNA"/>
</dbReference>
<accession>A0A1L3LTT5</accession>
<proteinExistence type="predicted"/>
<keyword evidence="1" id="KW-0614">Plasmid</keyword>